<evidence type="ECO:0000313" key="2">
    <source>
        <dbReference type="EMBL" id="PKA61083.1"/>
    </source>
</evidence>
<sequence length="150" mass="17343">MFPARRQSARLVELADRTILECATICRCCPCGIVNLIILTVLRLPAGFCRRALRNRTLRRRSKKIRHRRPDSVVIAACEFPEHVRQRQEEPQHGDNPDRSVASHGEETTRKQGKPELKSKKVRNPRTHPRSHRCGMRVPGRRREGQQATQ</sequence>
<gene>
    <name evidence="2" type="ORF">AXF42_Ash005979</name>
</gene>
<feature type="region of interest" description="Disordered" evidence="1">
    <location>
        <begin position="82"/>
        <end position="150"/>
    </location>
</feature>
<dbReference type="Proteomes" id="UP000236161">
    <property type="component" value="Unassembled WGS sequence"/>
</dbReference>
<feature type="compositionally biased region" description="Basic and acidic residues" evidence="1">
    <location>
        <begin position="104"/>
        <end position="119"/>
    </location>
</feature>
<accession>A0A2I0AZV2</accession>
<feature type="compositionally biased region" description="Basic and acidic residues" evidence="1">
    <location>
        <begin position="141"/>
        <end position="150"/>
    </location>
</feature>
<dbReference type="AlphaFoldDB" id="A0A2I0AZV2"/>
<dbReference type="EMBL" id="KZ451932">
    <property type="protein sequence ID" value="PKA61083.1"/>
    <property type="molecule type" value="Genomic_DNA"/>
</dbReference>
<proteinExistence type="predicted"/>
<protein>
    <submittedName>
        <fullName evidence="2">Uncharacterized protein</fullName>
    </submittedName>
</protein>
<feature type="compositionally biased region" description="Basic and acidic residues" evidence="1">
    <location>
        <begin position="82"/>
        <end position="98"/>
    </location>
</feature>
<organism evidence="2 3">
    <name type="scientific">Apostasia shenzhenica</name>
    <dbReference type="NCBI Taxonomy" id="1088818"/>
    <lineage>
        <taxon>Eukaryota</taxon>
        <taxon>Viridiplantae</taxon>
        <taxon>Streptophyta</taxon>
        <taxon>Embryophyta</taxon>
        <taxon>Tracheophyta</taxon>
        <taxon>Spermatophyta</taxon>
        <taxon>Magnoliopsida</taxon>
        <taxon>Liliopsida</taxon>
        <taxon>Asparagales</taxon>
        <taxon>Orchidaceae</taxon>
        <taxon>Apostasioideae</taxon>
        <taxon>Apostasia</taxon>
    </lineage>
</organism>
<evidence type="ECO:0000313" key="3">
    <source>
        <dbReference type="Proteomes" id="UP000236161"/>
    </source>
</evidence>
<keyword evidence="3" id="KW-1185">Reference proteome</keyword>
<name>A0A2I0AZV2_9ASPA</name>
<dbReference type="PANTHER" id="PTHR33264">
    <property type="entry name" value="EXPRESSED PROTEIN"/>
    <property type="match status" value="1"/>
</dbReference>
<dbReference type="PANTHER" id="PTHR33264:SF69">
    <property type="entry name" value="WRKY DOMAIN-CONTAINING PROTEIN"/>
    <property type="match status" value="1"/>
</dbReference>
<evidence type="ECO:0000256" key="1">
    <source>
        <dbReference type="SAM" id="MobiDB-lite"/>
    </source>
</evidence>
<reference evidence="2 3" key="1">
    <citation type="journal article" date="2017" name="Nature">
        <title>The Apostasia genome and the evolution of orchids.</title>
        <authorList>
            <person name="Zhang G.Q."/>
            <person name="Liu K.W."/>
            <person name="Li Z."/>
            <person name="Lohaus R."/>
            <person name="Hsiao Y.Y."/>
            <person name="Niu S.C."/>
            <person name="Wang J.Y."/>
            <person name="Lin Y.C."/>
            <person name="Xu Q."/>
            <person name="Chen L.J."/>
            <person name="Yoshida K."/>
            <person name="Fujiwara S."/>
            <person name="Wang Z.W."/>
            <person name="Zhang Y.Q."/>
            <person name="Mitsuda N."/>
            <person name="Wang M."/>
            <person name="Liu G.H."/>
            <person name="Pecoraro L."/>
            <person name="Huang H.X."/>
            <person name="Xiao X.J."/>
            <person name="Lin M."/>
            <person name="Wu X.Y."/>
            <person name="Wu W.L."/>
            <person name="Chen Y.Y."/>
            <person name="Chang S.B."/>
            <person name="Sakamoto S."/>
            <person name="Ohme-Takagi M."/>
            <person name="Yagi M."/>
            <person name="Zeng S.J."/>
            <person name="Shen C.Y."/>
            <person name="Yeh C.M."/>
            <person name="Luo Y.B."/>
            <person name="Tsai W.C."/>
            <person name="Van de Peer Y."/>
            <person name="Liu Z.J."/>
        </authorList>
    </citation>
    <scope>NUCLEOTIDE SEQUENCE [LARGE SCALE GENOMIC DNA]</scope>
    <source>
        <strain evidence="3">cv. Shenzhen</strain>
        <tissue evidence="2">Stem</tissue>
    </source>
</reference>
<feature type="compositionally biased region" description="Basic residues" evidence="1">
    <location>
        <begin position="120"/>
        <end position="135"/>
    </location>
</feature>
<dbReference type="OrthoDB" id="695262at2759"/>